<dbReference type="PANTHER" id="PTHR31513:SF1">
    <property type="entry name" value="EPHRIN TYPE-B RECEPTOR"/>
    <property type="match status" value="1"/>
</dbReference>
<dbReference type="SUPFAM" id="SSF56112">
    <property type="entry name" value="Protein kinase-like (PK-like)"/>
    <property type="match status" value="1"/>
</dbReference>
<evidence type="ECO:0000313" key="1">
    <source>
        <dbReference type="EMBL" id="GJT81704.1"/>
    </source>
</evidence>
<dbReference type="EMBL" id="BQNB010019104">
    <property type="protein sequence ID" value="GJT81704.1"/>
    <property type="molecule type" value="Genomic_DNA"/>
</dbReference>
<reference evidence="1" key="1">
    <citation type="journal article" date="2022" name="Int. J. Mol. Sci.">
        <title>Draft Genome of Tanacetum Coccineum: Genomic Comparison of Closely Related Tanacetum-Family Plants.</title>
        <authorList>
            <person name="Yamashiro T."/>
            <person name="Shiraishi A."/>
            <person name="Nakayama K."/>
            <person name="Satake H."/>
        </authorList>
    </citation>
    <scope>NUCLEOTIDE SEQUENCE</scope>
</reference>
<keyword evidence="2" id="KW-1185">Reference proteome</keyword>
<sequence length="673" mass="73560">WYESSWQAQMGGVIGLGALVGKVTVETLYVFQVRVVRGLVFVLKRLHDYAIKELEETSQVLQVVNNVDEANIEARRESFHGVVEFLALELLNTNATVKESSTIHSNANLEVRGQGLLNKSGPVEAQRLGLLLFYGVNICPYYIINDILPLNDPIASCGLKVGPGSVLRGLLENAPNDVVTPRSKGGHFPMLCQICRVEDILVEGLIQGSVVHFHRARTGTIPLTGTVSTSRMGCTGGVGGLPYGDGELSCQLSSGGGNDSTASSGVLASNIEYFIDGSFTGNGGSSGEGTASNPYDLYSSDGDGLGVLVRNKVIADFGISREITSQPPYTEYRAPELLLHFPKYGHAVVYEADEIYKIYSVIGSPTELGLERASKIKYQFPRAQLICYLFNMCIILLALRHVISYAFTDGEVVANDVSELTPLLAVSIILNGIQPVLSEPGRNDTIQKSSQAVQIMQAMIERALLDIEEAEKNENLRIAKTKQETHPTPDISKAQSEAFTYIILSKRTLGLEECALWMPTRSGSELQLSFPLRHQNPVGFTVLIYLLQSIKFLAPIVRVKIYPNSLVARMYPASREYMLGIKIPVVIPVAIPSGALISGNDGLTVVVGIGVSRRKLYTHRIEYVPSILARLLMSARELNLQLKELTPYLGGRVELEKLQDMLAQESNFPTSIE</sequence>
<dbReference type="InterPro" id="IPR046805">
    <property type="entry name" value="Tra1_ring"/>
</dbReference>
<accession>A0ABQ5H2L3</accession>
<name>A0ABQ5H2L3_9ASTR</name>
<evidence type="ECO:0000313" key="2">
    <source>
        <dbReference type="Proteomes" id="UP001151760"/>
    </source>
</evidence>
<dbReference type="PANTHER" id="PTHR31513">
    <property type="entry name" value="EPHRIN TYPE-B RECEPTOR"/>
    <property type="match status" value="1"/>
</dbReference>
<dbReference type="InterPro" id="IPR011009">
    <property type="entry name" value="Kinase-like_dom_sf"/>
</dbReference>
<feature type="non-terminal residue" evidence="1">
    <location>
        <position position="1"/>
    </location>
</feature>
<gene>
    <name evidence="1" type="ORF">Tco_1056046</name>
</gene>
<proteinExistence type="predicted"/>
<reference evidence="1" key="2">
    <citation type="submission" date="2022-01" db="EMBL/GenBank/DDBJ databases">
        <authorList>
            <person name="Yamashiro T."/>
            <person name="Shiraishi A."/>
            <person name="Satake H."/>
            <person name="Nakayama K."/>
        </authorList>
    </citation>
    <scope>NUCLEOTIDE SEQUENCE</scope>
</reference>
<dbReference type="Proteomes" id="UP001151760">
    <property type="component" value="Unassembled WGS sequence"/>
</dbReference>
<comment type="caution">
    <text evidence="1">The sequence shown here is derived from an EMBL/GenBank/DDBJ whole genome shotgun (WGS) entry which is preliminary data.</text>
</comment>
<organism evidence="1 2">
    <name type="scientific">Tanacetum coccineum</name>
    <dbReference type="NCBI Taxonomy" id="301880"/>
    <lineage>
        <taxon>Eukaryota</taxon>
        <taxon>Viridiplantae</taxon>
        <taxon>Streptophyta</taxon>
        <taxon>Embryophyta</taxon>
        <taxon>Tracheophyta</taxon>
        <taxon>Spermatophyta</taxon>
        <taxon>Magnoliopsida</taxon>
        <taxon>eudicotyledons</taxon>
        <taxon>Gunneridae</taxon>
        <taxon>Pentapetalae</taxon>
        <taxon>asterids</taxon>
        <taxon>campanulids</taxon>
        <taxon>Asterales</taxon>
        <taxon>Asteraceae</taxon>
        <taxon>Asteroideae</taxon>
        <taxon>Anthemideae</taxon>
        <taxon>Anthemidinae</taxon>
        <taxon>Tanacetum</taxon>
    </lineage>
</organism>
<protein>
    <submittedName>
        <fullName evidence="1">Glycine-rich protein</fullName>
    </submittedName>
</protein>
<dbReference type="Pfam" id="PF20206">
    <property type="entry name" value="Tra1_ring"/>
    <property type="match status" value="1"/>
</dbReference>